<dbReference type="CDD" id="cd02440">
    <property type="entry name" value="AdoMet_MTases"/>
    <property type="match status" value="1"/>
</dbReference>
<gene>
    <name evidence="9" type="ORF">TSOC_011588</name>
</gene>
<dbReference type="Proteomes" id="UP000236333">
    <property type="component" value="Unassembled WGS sequence"/>
</dbReference>
<evidence type="ECO:0000256" key="8">
    <source>
        <dbReference type="SAM" id="MobiDB-lite"/>
    </source>
</evidence>
<comment type="caution">
    <text evidence="9">The sequence shown here is derived from an EMBL/GenBank/DDBJ whole genome shotgun (WGS) entry which is preliminary data.</text>
</comment>
<feature type="region of interest" description="Disordered" evidence="8">
    <location>
        <begin position="132"/>
        <end position="151"/>
    </location>
</feature>
<comment type="similarity">
    <text evidence="2">Belongs to the methyltransferase superfamily. L-isoaspartyl/D-aspartyl protein methyltransferase family.</text>
</comment>
<accession>A0A2J7ZQA1</accession>
<keyword evidence="4" id="KW-0963">Cytoplasm</keyword>
<feature type="non-terminal residue" evidence="9">
    <location>
        <position position="1"/>
    </location>
</feature>
<dbReference type="GO" id="GO:0032259">
    <property type="term" value="P:methylation"/>
    <property type="evidence" value="ECO:0007669"/>
    <property type="project" value="UniProtKB-KW"/>
</dbReference>
<keyword evidence="7" id="KW-0949">S-adenosyl-L-methionine</keyword>
<dbReference type="Pfam" id="PF01135">
    <property type="entry name" value="PCMT"/>
    <property type="match status" value="1"/>
</dbReference>
<dbReference type="InterPro" id="IPR029063">
    <property type="entry name" value="SAM-dependent_MTases_sf"/>
</dbReference>
<evidence type="ECO:0000256" key="3">
    <source>
        <dbReference type="ARBA" id="ARBA00011890"/>
    </source>
</evidence>
<keyword evidence="6 9" id="KW-0808">Transferase</keyword>
<keyword evidence="5 9" id="KW-0489">Methyltransferase</keyword>
<dbReference type="PANTHER" id="PTHR11579">
    <property type="entry name" value="PROTEIN-L-ISOASPARTATE O-METHYLTRANSFERASE"/>
    <property type="match status" value="1"/>
</dbReference>
<evidence type="ECO:0000256" key="7">
    <source>
        <dbReference type="ARBA" id="ARBA00022691"/>
    </source>
</evidence>
<name>A0A2J7ZQA1_9CHLO</name>
<dbReference type="SUPFAM" id="SSF53335">
    <property type="entry name" value="S-adenosyl-L-methionine-dependent methyltransferases"/>
    <property type="match status" value="1"/>
</dbReference>
<dbReference type="Gene3D" id="3.40.50.150">
    <property type="entry name" value="Vaccinia Virus protein VP39"/>
    <property type="match status" value="1"/>
</dbReference>
<evidence type="ECO:0000256" key="6">
    <source>
        <dbReference type="ARBA" id="ARBA00022679"/>
    </source>
</evidence>
<dbReference type="AlphaFoldDB" id="A0A2J7ZQA1"/>
<organism evidence="9 10">
    <name type="scientific">Tetrabaena socialis</name>
    <dbReference type="NCBI Taxonomy" id="47790"/>
    <lineage>
        <taxon>Eukaryota</taxon>
        <taxon>Viridiplantae</taxon>
        <taxon>Chlorophyta</taxon>
        <taxon>core chlorophytes</taxon>
        <taxon>Chlorophyceae</taxon>
        <taxon>CS clade</taxon>
        <taxon>Chlamydomonadales</taxon>
        <taxon>Tetrabaenaceae</taxon>
        <taxon>Tetrabaena</taxon>
    </lineage>
</organism>
<comment type="subcellular location">
    <subcellularLocation>
        <location evidence="1">Cytoplasm</location>
    </subcellularLocation>
</comment>
<feature type="compositionally biased region" description="Acidic residues" evidence="8">
    <location>
        <begin position="139"/>
        <end position="151"/>
    </location>
</feature>
<dbReference type="InterPro" id="IPR000682">
    <property type="entry name" value="PCMT"/>
</dbReference>
<evidence type="ECO:0000313" key="9">
    <source>
        <dbReference type="EMBL" id="PNH02440.1"/>
    </source>
</evidence>
<proteinExistence type="inferred from homology"/>
<evidence type="ECO:0000256" key="4">
    <source>
        <dbReference type="ARBA" id="ARBA00022490"/>
    </source>
</evidence>
<evidence type="ECO:0000313" key="10">
    <source>
        <dbReference type="Proteomes" id="UP000236333"/>
    </source>
</evidence>
<dbReference type="GO" id="GO:0005737">
    <property type="term" value="C:cytoplasm"/>
    <property type="evidence" value="ECO:0007669"/>
    <property type="project" value="UniProtKB-SubCell"/>
</dbReference>
<reference evidence="9 10" key="1">
    <citation type="journal article" date="2017" name="Mol. Biol. Evol.">
        <title>The 4-celled Tetrabaena socialis nuclear genome reveals the essential components for genetic control of cell number at the origin of multicellularity in the volvocine lineage.</title>
        <authorList>
            <person name="Featherston J."/>
            <person name="Arakaki Y."/>
            <person name="Hanschen E.R."/>
            <person name="Ferris P.J."/>
            <person name="Michod R.E."/>
            <person name="Olson B.J.S.C."/>
            <person name="Nozaki H."/>
            <person name="Durand P.M."/>
        </authorList>
    </citation>
    <scope>NUCLEOTIDE SEQUENCE [LARGE SCALE GENOMIC DNA]</scope>
    <source>
        <strain evidence="9 10">NIES-571</strain>
    </source>
</reference>
<dbReference type="OrthoDB" id="73890at2759"/>
<dbReference type="EC" id="2.1.1.77" evidence="3"/>
<evidence type="ECO:0000256" key="1">
    <source>
        <dbReference type="ARBA" id="ARBA00004496"/>
    </source>
</evidence>
<keyword evidence="10" id="KW-1185">Reference proteome</keyword>
<dbReference type="PANTHER" id="PTHR11579:SF0">
    <property type="entry name" value="PROTEIN-L-ISOASPARTATE(D-ASPARTATE) O-METHYLTRANSFERASE"/>
    <property type="match status" value="1"/>
</dbReference>
<evidence type="ECO:0000256" key="2">
    <source>
        <dbReference type="ARBA" id="ARBA00005369"/>
    </source>
</evidence>
<dbReference type="EMBL" id="PGGS01000655">
    <property type="protein sequence ID" value="PNH02440.1"/>
    <property type="molecule type" value="Genomic_DNA"/>
</dbReference>
<protein>
    <recommendedName>
        <fullName evidence="3">protein-L-isoaspartate(D-aspartate) O-methyltransferase</fullName>
        <ecNumber evidence="3">2.1.1.77</ecNumber>
    </recommendedName>
</protein>
<sequence>PEVLALSLSPPFTHTRTPPGSGYLTACLALMVPPSGHVLGVELVPQLAAGSVEALRKAVPALMADGTIRIEAGNVLEGLLASEPPFDAIHVGAAVQPIPRELVAALAPGGRMVVPVGRPGEMQVLKLVEKLPEGRGQEEAEGEGEGLEEGGEGAEYVLAPYGPLMDPVAAAAAAGATPYGLAAAAAGPKWKKGVRVTWLMGVRYVPLVKPGAGGARRGGR</sequence>
<evidence type="ECO:0000256" key="5">
    <source>
        <dbReference type="ARBA" id="ARBA00022603"/>
    </source>
</evidence>
<dbReference type="GO" id="GO:0004719">
    <property type="term" value="F:protein-L-isoaspartate (D-aspartate) O-methyltransferase activity"/>
    <property type="evidence" value="ECO:0007669"/>
    <property type="project" value="UniProtKB-EC"/>
</dbReference>